<evidence type="ECO:0008006" key="5">
    <source>
        <dbReference type="Google" id="ProtNLM"/>
    </source>
</evidence>
<protein>
    <recommendedName>
        <fullName evidence="5">Prepilin-type N-terminal cleavage/methylation domain-containing protein</fullName>
    </recommendedName>
</protein>
<dbReference type="PRINTS" id="PR00813">
    <property type="entry name" value="BCTERIALGSPG"/>
</dbReference>
<proteinExistence type="predicted"/>
<dbReference type="InterPro" id="IPR012902">
    <property type="entry name" value="N_methyl_site"/>
</dbReference>
<feature type="transmembrane region" description="Helical" evidence="2">
    <location>
        <begin position="20"/>
        <end position="41"/>
    </location>
</feature>
<gene>
    <name evidence="3" type="ORF">Hsar01_01024</name>
</gene>
<comment type="caution">
    <text evidence="3">The sequence shown here is derived from an EMBL/GenBank/DDBJ whole genome shotgun (WGS) entry which is preliminary data.</text>
</comment>
<dbReference type="Gene3D" id="3.30.700.10">
    <property type="entry name" value="Glycoprotein, Type 4 Pilin"/>
    <property type="match status" value="1"/>
</dbReference>
<reference evidence="3 4" key="1">
    <citation type="submission" date="2024-02" db="EMBL/GenBank/DDBJ databases">
        <title>Haloferula sargassicola NBRC 104335.</title>
        <authorList>
            <person name="Ichikawa N."/>
            <person name="Katano-Makiyama Y."/>
            <person name="Hidaka K."/>
        </authorList>
    </citation>
    <scope>NUCLEOTIDE SEQUENCE [LARGE SCALE GENOMIC DNA]</scope>
    <source>
        <strain evidence="3 4">NBRC 104335</strain>
    </source>
</reference>
<keyword evidence="2" id="KW-1133">Transmembrane helix</keyword>
<sequence>MKRPKTHMIPPSRRRPGFTLVELLVVIVIIAALAALAFMGAKRGLSKAQNAKQLQQMRDLSVSIEMFAVDYHTPPIPDRNKDSGRDVLYGVPDGDNGTEMLFGALVGHDDNAEPEDPSGDFIAGRELNYKDNSYIQPDYVEQPKDGVYRKNAKIYDLWGKELMIAVNTPPFEDEDTGGVNDKILNTDGFAEWSDAKPRYQEYVIWSYGKDGEKADMFAGSDDVKNF</sequence>
<dbReference type="Pfam" id="PF07963">
    <property type="entry name" value="N_methyl"/>
    <property type="match status" value="1"/>
</dbReference>
<evidence type="ECO:0000313" key="3">
    <source>
        <dbReference type="EMBL" id="GAA5481813.1"/>
    </source>
</evidence>
<dbReference type="InterPro" id="IPR045584">
    <property type="entry name" value="Pilin-like"/>
</dbReference>
<dbReference type="NCBIfam" id="TIGR02532">
    <property type="entry name" value="IV_pilin_GFxxxE"/>
    <property type="match status" value="1"/>
</dbReference>
<dbReference type="InterPro" id="IPR000983">
    <property type="entry name" value="Bac_GSPG_pilin"/>
</dbReference>
<keyword evidence="2" id="KW-0812">Transmembrane</keyword>
<dbReference type="RefSeq" id="WP_353565962.1">
    <property type="nucleotide sequence ID" value="NZ_BAABRI010000005.1"/>
</dbReference>
<keyword evidence="1" id="KW-0488">Methylation</keyword>
<evidence type="ECO:0000256" key="2">
    <source>
        <dbReference type="SAM" id="Phobius"/>
    </source>
</evidence>
<organism evidence="3 4">
    <name type="scientific">Haloferula sargassicola</name>
    <dbReference type="NCBI Taxonomy" id="490096"/>
    <lineage>
        <taxon>Bacteria</taxon>
        <taxon>Pseudomonadati</taxon>
        <taxon>Verrucomicrobiota</taxon>
        <taxon>Verrucomicrobiia</taxon>
        <taxon>Verrucomicrobiales</taxon>
        <taxon>Verrucomicrobiaceae</taxon>
        <taxon>Haloferula</taxon>
    </lineage>
</organism>
<keyword evidence="4" id="KW-1185">Reference proteome</keyword>
<accession>A0ABP9UJK4</accession>
<evidence type="ECO:0000313" key="4">
    <source>
        <dbReference type="Proteomes" id="UP001476282"/>
    </source>
</evidence>
<dbReference type="Proteomes" id="UP001476282">
    <property type="component" value="Unassembled WGS sequence"/>
</dbReference>
<dbReference type="SUPFAM" id="SSF54523">
    <property type="entry name" value="Pili subunits"/>
    <property type="match status" value="1"/>
</dbReference>
<dbReference type="EMBL" id="BAABRI010000005">
    <property type="protein sequence ID" value="GAA5481813.1"/>
    <property type="molecule type" value="Genomic_DNA"/>
</dbReference>
<keyword evidence="2" id="KW-0472">Membrane</keyword>
<evidence type="ECO:0000256" key="1">
    <source>
        <dbReference type="ARBA" id="ARBA00022481"/>
    </source>
</evidence>
<name>A0ABP9UJK4_9BACT</name>